<evidence type="ECO:0000313" key="4">
    <source>
        <dbReference type="Proteomes" id="UP000674234"/>
    </source>
</evidence>
<comment type="caution">
    <text evidence="3">The sequence shown here is derived from an EMBL/GenBank/DDBJ whole genome shotgun (WGS) entry which is preliminary data.</text>
</comment>
<evidence type="ECO:0000313" key="3">
    <source>
        <dbReference type="EMBL" id="MBP2704493.1"/>
    </source>
</evidence>
<dbReference type="SUPFAM" id="SSF50969">
    <property type="entry name" value="YVTN repeat-like/Quinoprotein amine dehydrogenase"/>
    <property type="match status" value="1"/>
</dbReference>
<dbReference type="AlphaFoldDB" id="A0A940WKD4"/>
<protein>
    <submittedName>
        <fullName evidence="3">Uncharacterized protein</fullName>
    </submittedName>
</protein>
<sequence length="488" mass="50753">MSDIVNRLRDATRAVGETVQQPPSFEPDAAAEIHRRRAPRRAWLVPVAAAASVTIAVAAGVTFARQGHGTSRVAAAGAASAPTYYAETGPNGITIRSADTGDVTARRLPTAGETYSAVQAAQDNRLFYVMSNTKGECGSLLYRFVLDDAGAIDSWSESPLRSREDLAIRGIAVNGDGSRLAVSGYSCTKLRDHRPVVAVADTGTGETRTWTSAKAGVFRDLSMSADGRYVLFGTVPDLAEPGTPSPVTATPTVEPSPGLPEFVTAPPTPVAPMVEPTSEHSELVAPPSKPVDPVPTTVRVDPRTGAVVTPVPVRARAASTICPPPVRALAASALGTAAGDAETCAPARWSVGLLDTAAEGGSLDQARIITLDPSPELGDGAIAGTALSPDGTRVLGVFNSFPAEVTAPRTKTPASTIDVTAYDVSDGRPAEAIYRGEGTVNGDNFDIDGTGRHLLVGLFTEVGEVSDEGYRTLSRDDRAEGRIFGIAW</sequence>
<keyword evidence="2" id="KW-0472">Membrane</keyword>
<dbReference type="EMBL" id="JAFCNB010000005">
    <property type="protein sequence ID" value="MBP2704493.1"/>
    <property type="molecule type" value="Genomic_DNA"/>
</dbReference>
<name>A0A940WKD4_9ACTN</name>
<keyword evidence="4" id="KW-1185">Reference proteome</keyword>
<proteinExistence type="predicted"/>
<keyword evidence="2" id="KW-1133">Transmembrane helix</keyword>
<feature type="region of interest" description="Disordered" evidence="1">
    <location>
        <begin position="279"/>
        <end position="298"/>
    </location>
</feature>
<evidence type="ECO:0000256" key="1">
    <source>
        <dbReference type="SAM" id="MobiDB-lite"/>
    </source>
</evidence>
<dbReference type="RefSeq" id="WP_210155796.1">
    <property type="nucleotide sequence ID" value="NZ_JAFCNB010000005.1"/>
</dbReference>
<evidence type="ECO:0000256" key="2">
    <source>
        <dbReference type="SAM" id="Phobius"/>
    </source>
</evidence>
<accession>A0A940WKD4</accession>
<feature type="transmembrane region" description="Helical" evidence="2">
    <location>
        <begin position="43"/>
        <end position="64"/>
    </location>
</feature>
<reference evidence="3" key="1">
    <citation type="submission" date="2021-02" db="EMBL/GenBank/DDBJ databases">
        <title>Draft genome sequence of Microbispora sp. RL4-1S isolated from rice leaves in Thailand.</title>
        <authorList>
            <person name="Muangham S."/>
            <person name="Duangmal K."/>
        </authorList>
    </citation>
    <scope>NUCLEOTIDE SEQUENCE</scope>
    <source>
        <strain evidence="3">RL4-1S</strain>
    </source>
</reference>
<organism evidence="3 4">
    <name type="scientific">Microbispora oryzae</name>
    <dbReference type="NCBI Taxonomy" id="2806554"/>
    <lineage>
        <taxon>Bacteria</taxon>
        <taxon>Bacillati</taxon>
        <taxon>Actinomycetota</taxon>
        <taxon>Actinomycetes</taxon>
        <taxon>Streptosporangiales</taxon>
        <taxon>Streptosporangiaceae</taxon>
        <taxon>Microbispora</taxon>
    </lineage>
</organism>
<dbReference type="Proteomes" id="UP000674234">
    <property type="component" value="Unassembled WGS sequence"/>
</dbReference>
<dbReference type="InterPro" id="IPR011044">
    <property type="entry name" value="Quino_amine_DH_bsu"/>
</dbReference>
<gene>
    <name evidence="3" type="ORF">JOL79_11775</name>
</gene>
<keyword evidence="2" id="KW-0812">Transmembrane</keyword>